<reference evidence="14" key="1">
    <citation type="submission" date="2025-08" db="UniProtKB">
        <authorList>
            <consortium name="RefSeq"/>
        </authorList>
    </citation>
    <scope>IDENTIFICATION</scope>
</reference>
<dbReference type="Pfam" id="PF00169">
    <property type="entry name" value="PH"/>
    <property type="match status" value="1"/>
</dbReference>
<dbReference type="InterPro" id="IPR013083">
    <property type="entry name" value="Znf_RING/FYVE/PHD"/>
</dbReference>
<dbReference type="PANTHER" id="PTHR12673">
    <property type="entry name" value="FACIOGENITAL DYSPLASIA PROTEIN"/>
    <property type="match status" value="1"/>
</dbReference>
<dbReference type="Pfam" id="PF00621">
    <property type="entry name" value="RhoGEF"/>
    <property type="match status" value="1"/>
</dbReference>
<dbReference type="CDD" id="cd13237">
    <property type="entry name" value="PH2_FGD5_FGD6"/>
    <property type="match status" value="1"/>
</dbReference>
<keyword evidence="6" id="KW-0862">Zinc</keyword>
<evidence type="ECO:0000256" key="8">
    <source>
        <dbReference type="PROSITE-ProRule" id="PRU00091"/>
    </source>
</evidence>
<keyword evidence="3" id="KW-0344">Guanine-nucleotide releasing factor</keyword>
<dbReference type="PROSITE" id="PS50178">
    <property type="entry name" value="ZF_FYVE"/>
    <property type="match status" value="1"/>
</dbReference>
<dbReference type="GeneID" id="101581506"/>
<evidence type="ECO:0000313" key="13">
    <source>
        <dbReference type="Proteomes" id="UP000515203"/>
    </source>
</evidence>
<proteinExistence type="predicted"/>
<sequence>MASLLHCLGFLHAALPQDLASGSPGTLVGLVLGVHSCEVEGGIPFSRTVSRVESFEDRSRPPFLPLPLTKPRSISFPNADTSDYENIPALSSDYENIQLPPRRPVRPGTFTKLFEEQSRALSAANENDGYVDMSSFSAFDSRMQGSEPEAESAYTEPYKVCPVLATAPREDIGSEEEQGSSEEEDGTQRDSSVAHKVGMEGIRNPCHGAVKALLPSASLLGSTGSPVSMFQDFHAAVTRALDSVEDTQTRDELRQGLDELPAIHSLHQCILQELEQRLGDGEGPSRVAGIFLAREQEFDHHAALILHFDQSLALLSQTCARCPHLAAVVYDFEQQGGQRVKQQLLAVVRRPFQYHALLTDYLNNLCPDSAEYNDTQVSCPQMTDVLLYTHPQKDGKYRLKRSLPVAGMKVSQGTRQGPVMPRLTTGLKVDTMTDPLACVHSSCAERDEWHSCLSRAVPEDHEAQALAAFHHSAELRERLGVSLGEQPPTLVPVTHAMMCMNCGCDFSLTLRRHHCHACGKIVCRNCSRNKYPLKYLKDRMAKVCDGCFGELRKRGGTPPGPLRERPVTMSFPLSSPRFSSGSALSSVFHSINPSNFKKQKKVPSALAEVAASGEGLAISGYLNRCKRGKRPWKRLWFVIKGKVLYTYTAHEDKVATESIPLLGFTIAPGREESNSDPSPVFHLYHKKTLFYSFKAEDISTAQRWMEAMEDASVL</sequence>
<dbReference type="GO" id="GO:0005856">
    <property type="term" value="C:cytoskeleton"/>
    <property type="evidence" value="ECO:0007669"/>
    <property type="project" value="UniProtKB-SubCell"/>
</dbReference>
<feature type="chain" id="PRO_5028294638" evidence="10">
    <location>
        <begin position="17"/>
        <end position="714"/>
    </location>
</feature>
<dbReference type="AlphaFoldDB" id="A0A6P6DQ10"/>
<evidence type="ECO:0000259" key="12">
    <source>
        <dbReference type="PROSITE" id="PS50178"/>
    </source>
</evidence>
<evidence type="ECO:0000256" key="6">
    <source>
        <dbReference type="ARBA" id="ARBA00022833"/>
    </source>
</evidence>
<keyword evidence="5 8" id="KW-0863">Zinc-finger</keyword>
<dbReference type="InterPro" id="IPR035899">
    <property type="entry name" value="DBL_dom_sf"/>
</dbReference>
<keyword evidence="2" id="KW-0963">Cytoplasm</keyword>
<dbReference type="SUPFAM" id="SSF50729">
    <property type="entry name" value="PH domain-like"/>
    <property type="match status" value="2"/>
</dbReference>
<keyword evidence="13" id="KW-1185">Reference proteome</keyword>
<dbReference type="Gene3D" id="1.20.900.10">
    <property type="entry name" value="Dbl homology (DH) domain"/>
    <property type="match status" value="1"/>
</dbReference>
<dbReference type="Gene3D" id="2.30.29.30">
    <property type="entry name" value="Pleckstrin-homology domain (PH domain)/Phosphotyrosine-binding domain (PTB)"/>
    <property type="match status" value="1"/>
</dbReference>
<evidence type="ECO:0000313" key="14">
    <source>
        <dbReference type="RefSeq" id="XP_023561723.1"/>
    </source>
</evidence>
<evidence type="ECO:0000256" key="10">
    <source>
        <dbReference type="SAM" id="SignalP"/>
    </source>
</evidence>
<protein>
    <submittedName>
        <fullName evidence="14">FYVE, RhoGEF and PH domain-containing protein 5</fullName>
    </submittedName>
</protein>
<evidence type="ECO:0000256" key="5">
    <source>
        <dbReference type="ARBA" id="ARBA00022771"/>
    </source>
</evidence>
<dbReference type="OrthoDB" id="245697at2759"/>
<keyword evidence="7" id="KW-0206">Cytoskeleton</keyword>
<dbReference type="InterPro" id="IPR000219">
    <property type="entry name" value="DH_dom"/>
</dbReference>
<dbReference type="InterPro" id="IPR017455">
    <property type="entry name" value="Znf_FYVE-rel"/>
</dbReference>
<dbReference type="PROSITE" id="PS50003">
    <property type="entry name" value="PH_DOMAIN"/>
    <property type="match status" value="1"/>
</dbReference>
<evidence type="ECO:0000256" key="4">
    <source>
        <dbReference type="ARBA" id="ARBA00022723"/>
    </source>
</evidence>
<dbReference type="PANTHER" id="PTHR12673:SF13">
    <property type="entry name" value="FYVE, RHOGEF AND PH DOMAIN-CONTAINING PROTEIN 5"/>
    <property type="match status" value="1"/>
</dbReference>
<dbReference type="InterPro" id="IPR000306">
    <property type="entry name" value="Znf_FYVE"/>
</dbReference>
<dbReference type="InterPro" id="IPR051092">
    <property type="entry name" value="FYVE_RhoGEF_PH"/>
</dbReference>
<dbReference type="Pfam" id="PF01363">
    <property type="entry name" value="FYVE"/>
    <property type="match status" value="1"/>
</dbReference>
<dbReference type="SMART" id="SM00064">
    <property type="entry name" value="FYVE"/>
    <property type="match status" value="1"/>
</dbReference>
<feature type="signal peptide" evidence="10">
    <location>
        <begin position="1"/>
        <end position="16"/>
    </location>
</feature>
<dbReference type="GO" id="GO:0005737">
    <property type="term" value="C:cytoplasm"/>
    <property type="evidence" value="ECO:0007669"/>
    <property type="project" value="TreeGrafter"/>
</dbReference>
<dbReference type="Proteomes" id="UP000515203">
    <property type="component" value="Unplaced"/>
</dbReference>
<gene>
    <name evidence="14" type="primary">Fgd5</name>
</gene>
<dbReference type="Gene3D" id="3.30.40.10">
    <property type="entry name" value="Zinc/RING finger domain, C3HC4 (zinc finger)"/>
    <property type="match status" value="1"/>
</dbReference>
<feature type="region of interest" description="Disordered" evidence="9">
    <location>
        <begin position="170"/>
        <end position="193"/>
    </location>
</feature>
<comment type="subcellular location">
    <subcellularLocation>
        <location evidence="1">Cytoplasm</location>
        <location evidence="1">Cytoskeleton</location>
    </subcellularLocation>
</comment>
<evidence type="ECO:0000256" key="2">
    <source>
        <dbReference type="ARBA" id="ARBA00022490"/>
    </source>
</evidence>
<feature type="domain" description="FYVE-type" evidence="12">
    <location>
        <begin position="499"/>
        <end position="552"/>
    </location>
</feature>
<dbReference type="SMART" id="SM00233">
    <property type="entry name" value="PH"/>
    <property type="match status" value="2"/>
</dbReference>
<keyword evidence="10" id="KW-0732">Signal</keyword>
<evidence type="ECO:0000256" key="7">
    <source>
        <dbReference type="ARBA" id="ARBA00023212"/>
    </source>
</evidence>
<keyword evidence="4" id="KW-0479">Metal-binding</keyword>
<evidence type="ECO:0000256" key="9">
    <source>
        <dbReference type="SAM" id="MobiDB-lite"/>
    </source>
</evidence>
<dbReference type="CDD" id="cd15742">
    <property type="entry name" value="FYVE_FGD5"/>
    <property type="match status" value="1"/>
</dbReference>
<evidence type="ECO:0000256" key="1">
    <source>
        <dbReference type="ARBA" id="ARBA00004245"/>
    </source>
</evidence>
<accession>A0A6P6DQ10</accession>
<dbReference type="RefSeq" id="XP_023561723.1">
    <property type="nucleotide sequence ID" value="XM_023705955.1"/>
</dbReference>
<dbReference type="GO" id="GO:0008270">
    <property type="term" value="F:zinc ion binding"/>
    <property type="evidence" value="ECO:0007669"/>
    <property type="project" value="UniProtKB-KW"/>
</dbReference>
<name>A0A6P6DQ10_OCTDE</name>
<dbReference type="InParanoid" id="A0A6P6DQ10"/>
<dbReference type="InterPro" id="IPR011993">
    <property type="entry name" value="PH-like_dom_sf"/>
</dbReference>
<dbReference type="FunCoup" id="A0A6P6DQ10">
    <property type="interactions" value="443"/>
</dbReference>
<feature type="domain" description="PH" evidence="11">
    <location>
        <begin position="615"/>
        <end position="713"/>
    </location>
</feature>
<dbReference type="GO" id="GO:0005085">
    <property type="term" value="F:guanyl-nucleotide exchange factor activity"/>
    <property type="evidence" value="ECO:0007669"/>
    <property type="project" value="UniProtKB-KW"/>
</dbReference>
<feature type="compositionally biased region" description="Acidic residues" evidence="9">
    <location>
        <begin position="173"/>
        <end position="185"/>
    </location>
</feature>
<evidence type="ECO:0000259" key="11">
    <source>
        <dbReference type="PROSITE" id="PS50003"/>
    </source>
</evidence>
<evidence type="ECO:0000256" key="3">
    <source>
        <dbReference type="ARBA" id="ARBA00022658"/>
    </source>
</evidence>
<dbReference type="InterPro" id="IPR001849">
    <property type="entry name" value="PH_domain"/>
</dbReference>
<dbReference type="CTD" id="152273"/>
<organism evidence="13 14">
    <name type="scientific">Octodon degus</name>
    <name type="common">Degu</name>
    <name type="synonym">Sciurus degus</name>
    <dbReference type="NCBI Taxonomy" id="10160"/>
    <lineage>
        <taxon>Eukaryota</taxon>
        <taxon>Metazoa</taxon>
        <taxon>Chordata</taxon>
        <taxon>Craniata</taxon>
        <taxon>Vertebrata</taxon>
        <taxon>Euteleostomi</taxon>
        <taxon>Mammalia</taxon>
        <taxon>Eutheria</taxon>
        <taxon>Euarchontoglires</taxon>
        <taxon>Glires</taxon>
        <taxon>Rodentia</taxon>
        <taxon>Hystricomorpha</taxon>
        <taxon>Octodontidae</taxon>
        <taxon>Octodon</taxon>
    </lineage>
</organism>
<dbReference type="SUPFAM" id="SSF48065">
    <property type="entry name" value="DBL homology domain (DH-domain)"/>
    <property type="match status" value="1"/>
</dbReference>